<gene>
    <name evidence="2" type="ORF">KDAU_36830</name>
</gene>
<keyword evidence="1" id="KW-0812">Transmembrane</keyword>
<keyword evidence="1" id="KW-1133">Transmembrane helix</keyword>
<feature type="transmembrane region" description="Helical" evidence="1">
    <location>
        <begin position="16"/>
        <end position="37"/>
    </location>
</feature>
<evidence type="ECO:0000256" key="1">
    <source>
        <dbReference type="SAM" id="Phobius"/>
    </source>
</evidence>
<organism evidence="2 3">
    <name type="scientific">Dictyobacter aurantiacus</name>
    <dbReference type="NCBI Taxonomy" id="1936993"/>
    <lineage>
        <taxon>Bacteria</taxon>
        <taxon>Bacillati</taxon>
        <taxon>Chloroflexota</taxon>
        <taxon>Ktedonobacteria</taxon>
        <taxon>Ktedonobacterales</taxon>
        <taxon>Dictyobacteraceae</taxon>
        <taxon>Dictyobacter</taxon>
    </lineage>
</organism>
<feature type="transmembrane region" description="Helical" evidence="1">
    <location>
        <begin position="49"/>
        <end position="76"/>
    </location>
</feature>
<keyword evidence="3" id="KW-1185">Reference proteome</keyword>
<accession>A0A401ZHJ4</accession>
<dbReference type="Proteomes" id="UP000287224">
    <property type="component" value="Unassembled WGS sequence"/>
</dbReference>
<dbReference type="RefSeq" id="WP_126597306.1">
    <property type="nucleotide sequence ID" value="NZ_BIFQ01000001.1"/>
</dbReference>
<reference evidence="3" key="1">
    <citation type="submission" date="2018-12" db="EMBL/GenBank/DDBJ databases">
        <title>Tengunoibacter tsumagoiensis gen. nov., sp. nov., Dictyobacter kobayashii sp. nov., D. alpinus sp. nov., and D. joshuensis sp. nov. and description of Dictyobacteraceae fam. nov. within the order Ktedonobacterales isolated from Tengu-no-mugimeshi.</title>
        <authorList>
            <person name="Wang C.M."/>
            <person name="Zheng Y."/>
            <person name="Sakai Y."/>
            <person name="Toyoda A."/>
            <person name="Minakuchi Y."/>
            <person name="Abe K."/>
            <person name="Yokota A."/>
            <person name="Yabe S."/>
        </authorList>
    </citation>
    <scope>NUCLEOTIDE SEQUENCE [LARGE SCALE GENOMIC DNA]</scope>
    <source>
        <strain evidence="3">S-27</strain>
    </source>
</reference>
<name>A0A401ZHJ4_9CHLR</name>
<dbReference type="AlphaFoldDB" id="A0A401ZHJ4"/>
<protein>
    <submittedName>
        <fullName evidence="2">Uncharacterized protein</fullName>
    </submittedName>
</protein>
<sequence length="92" mass="10528">MDDNTRNQILEKIQPIRVIFSCIALLFIFCVLGYLCVDALEKKMYLPAIGYGFLAFAVLGPFWIMIFAKLLVVFLAKRYNTQPSSQEAQSEE</sequence>
<evidence type="ECO:0000313" key="2">
    <source>
        <dbReference type="EMBL" id="GCE06354.1"/>
    </source>
</evidence>
<comment type="caution">
    <text evidence="2">The sequence shown here is derived from an EMBL/GenBank/DDBJ whole genome shotgun (WGS) entry which is preliminary data.</text>
</comment>
<keyword evidence="1" id="KW-0472">Membrane</keyword>
<proteinExistence type="predicted"/>
<evidence type="ECO:0000313" key="3">
    <source>
        <dbReference type="Proteomes" id="UP000287224"/>
    </source>
</evidence>
<dbReference type="EMBL" id="BIFQ01000001">
    <property type="protein sequence ID" value="GCE06354.1"/>
    <property type="molecule type" value="Genomic_DNA"/>
</dbReference>